<sequence>MFSLATSKTRRVLAATLVAMSLFPSCANTQNGALDTPNLTTWPSEQPTNAWQPTAILGLPTGALVVSDRAQTRLYFLPDPLKKPERLQNPSPSAVEWTALAGTPGLSFYALDGPGQKVHQYDLKGNYQGLAADLREIAEEEALGRVEPYGLAVDGTGQILVSDGLGDRILVFDPSWDLVGLWGETGAELGAWRRPGRMVSYQTSTYVHDEGNNRVVCLGSLGEVLGSAEVHGALTALAAGAHGVFVATEGLRVDRLPIGRQKAKALPLPALGECDGENYISALAVRGSSLFLSDGCHGRVIQLALNKD</sequence>
<keyword evidence="3" id="KW-0732">Signal</keyword>
<proteinExistence type="predicted"/>
<dbReference type="SUPFAM" id="SSF101898">
    <property type="entry name" value="NHL repeat"/>
    <property type="match status" value="1"/>
</dbReference>
<evidence type="ECO:0000313" key="4">
    <source>
        <dbReference type="EMBL" id="NNF08112.1"/>
    </source>
</evidence>
<dbReference type="AlphaFoldDB" id="A0A7Y2EBN3"/>
<dbReference type="Proteomes" id="UP000547674">
    <property type="component" value="Unassembled WGS sequence"/>
</dbReference>
<gene>
    <name evidence="4" type="ORF">HKN21_15215</name>
</gene>
<feature type="repeat" description="NHL" evidence="2">
    <location>
        <begin position="148"/>
        <end position="175"/>
    </location>
</feature>
<evidence type="ECO:0000313" key="5">
    <source>
        <dbReference type="Proteomes" id="UP000547674"/>
    </source>
</evidence>
<dbReference type="EMBL" id="JABDJR010000617">
    <property type="protein sequence ID" value="NNF08112.1"/>
    <property type="molecule type" value="Genomic_DNA"/>
</dbReference>
<keyword evidence="1" id="KW-0677">Repeat</keyword>
<reference evidence="4 5" key="1">
    <citation type="submission" date="2020-03" db="EMBL/GenBank/DDBJ databases">
        <title>Metabolic flexibility allows generalist bacteria to become dominant in a frequently disturbed ecosystem.</title>
        <authorList>
            <person name="Chen Y.-J."/>
            <person name="Leung P.M."/>
            <person name="Bay S.K."/>
            <person name="Hugenholtz P."/>
            <person name="Kessler A.J."/>
            <person name="Shelley G."/>
            <person name="Waite D.W."/>
            <person name="Cook P.L."/>
            <person name="Greening C."/>
        </authorList>
    </citation>
    <scope>NUCLEOTIDE SEQUENCE [LARGE SCALE GENOMIC DNA]</scope>
    <source>
        <strain evidence="4">SS_bin_28</strain>
    </source>
</reference>
<protein>
    <submittedName>
        <fullName evidence="4">Uncharacterized protein</fullName>
    </submittedName>
</protein>
<comment type="caution">
    <text evidence="4">The sequence shown here is derived from an EMBL/GenBank/DDBJ whole genome shotgun (WGS) entry which is preliminary data.</text>
</comment>
<name>A0A7Y2EBN3_UNCEI</name>
<dbReference type="Gene3D" id="2.120.10.30">
    <property type="entry name" value="TolB, C-terminal domain"/>
    <property type="match status" value="1"/>
</dbReference>
<organism evidence="4 5">
    <name type="scientific">Eiseniibacteriota bacterium</name>
    <dbReference type="NCBI Taxonomy" id="2212470"/>
    <lineage>
        <taxon>Bacteria</taxon>
        <taxon>Candidatus Eiseniibacteriota</taxon>
    </lineage>
</organism>
<accession>A0A7Y2EBN3</accession>
<feature type="signal peptide" evidence="3">
    <location>
        <begin position="1"/>
        <end position="27"/>
    </location>
</feature>
<dbReference type="InterPro" id="IPR011042">
    <property type="entry name" value="6-blade_b-propeller_TolB-like"/>
</dbReference>
<evidence type="ECO:0000256" key="1">
    <source>
        <dbReference type="ARBA" id="ARBA00022737"/>
    </source>
</evidence>
<evidence type="ECO:0000256" key="3">
    <source>
        <dbReference type="SAM" id="SignalP"/>
    </source>
</evidence>
<evidence type="ECO:0000256" key="2">
    <source>
        <dbReference type="PROSITE-ProRule" id="PRU00504"/>
    </source>
</evidence>
<dbReference type="PROSITE" id="PS51125">
    <property type="entry name" value="NHL"/>
    <property type="match status" value="1"/>
</dbReference>
<dbReference type="InterPro" id="IPR001258">
    <property type="entry name" value="NHL_repeat"/>
</dbReference>
<feature type="chain" id="PRO_5030737668" evidence="3">
    <location>
        <begin position="28"/>
        <end position="308"/>
    </location>
</feature>